<sequence>MDQKPELIPFYLDKKEFDKDVKAREDIKPILRRITSVYESLDNTSKLLSTDIYNAAITYYRSQQNVAGTTSTYKDLSSQFPGRSSAIPEENRDLDLPNNL</sequence>
<accession>A0ABW5N9C2</accession>
<feature type="compositionally biased region" description="Basic and acidic residues" evidence="1">
    <location>
        <begin position="89"/>
        <end position="100"/>
    </location>
</feature>
<protein>
    <submittedName>
        <fullName evidence="2">Uncharacterized protein</fullName>
    </submittedName>
</protein>
<feature type="region of interest" description="Disordered" evidence="1">
    <location>
        <begin position="71"/>
        <end position="100"/>
    </location>
</feature>
<organism evidence="2 3">
    <name type="scientific">Aquimarina hainanensis</name>
    <dbReference type="NCBI Taxonomy" id="1578017"/>
    <lineage>
        <taxon>Bacteria</taxon>
        <taxon>Pseudomonadati</taxon>
        <taxon>Bacteroidota</taxon>
        <taxon>Flavobacteriia</taxon>
        <taxon>Flavobacteriales</taxon>
        <taxon>Flavobacteriaceae</taxon>
        <taxon>Aquimarina</taxon>
    </lineage>
</organism>
<evidence type="ECO:0000256" key="1">
    <source>
        <dbReference type="SAM" id="MobiDB-lite"/>
    </source>
</evidence>
<evidence type="ECO:0000313" key="3">
    <source>
        <dbReference type="Proteomes" id="UP001597459"/>
    </source>
</evidence>
<proteinExistence type="predicted"/>
<dbReference type="Proteomes" id="UP001597459">
    <property type="component" value="Unassembled WGS sequence"/>
</dbReference>
<dbReference type="EMBL" id="JBHULX010000027">
    <property type="protein sequence ID" value="MFD2591821.1"/>
    <property type="molecule type" value="Genomic_DNA"/>
</dbReference>
<evidence type="ECO:0000313" key="2">
    <source>
        <dbReference type="EMBL" id="MFD2591821.1"/>
    </source>
</evidence>
<keyword evidence="3" id="KW-1185">Reference proteome</keyword>
<feature type="compositionally biased region" description="Polar residues" evidence="1">
    <location>
        <begin position="71"/>
        <end position="82"/>
    </location>
</feature>
<dbReference type="RefSeq" id="WP_378258451.1">
    <property type="nucleotide sequence ID" value="NZ_JBHSJV010000001.1"/>
</dbReference>
<name>A0ABW5N9C2_9FLAO</name>
<comment type="caution">
    <text evidence="2">The sequence shown here is derived from an EMBL/GenBank/DDBJ whole genome shotgun (WGS) entry which is preliminary data.</text>
</comment>
<gene>
    <name evidence="2" type="ORF">ACFSTE_13370</name>
</gene>
<reference evidence="3" key="1">
    <citation type="journal article" date="2019" name="Int. J. Syst. Evol. Microbiol.">
        <title>The Global Catalogue of Microorganisms (GCM) 10K type strain sequencing project: providing services to taxonomists for standard genome sequencing and annotation.</title>
        <authorList>
            <consortium name="The Broad Institute Genomics Platform"/>
            <consortium name="The Broad Institute Genome Sequencing Center for Infectious Disease"/>
            <person name="Wu L."/>
            <person name="Ma J."/>
        </authorList>
    </citation>
    <scope>NUCLEOTIDE SEQUENCE [LARGE SCALE GENOMIC DNA]</scope>
    <source>
        <strain evidence="3">KCTC 42423</strain>
    </source>
</reference>